<comment type="caution">
    <text evidence="3">The sequence shown here is derived from an EMBL/GenBank/DDBJ whole genome shotgun (WGS) entry which is preliminary data.</text>
</comment>
<keyword evidence="2" id="KW-0472">Membrane</keyword>
<proteinExistence type="predicted"/>
<dbReference type="OrthoDB" id="6465447at2759"/>
<evidence type="ECO:0000256" key="2">
    <source>
        <dbReference type="SAM" id="Phobius"/>
    </source>
</evidence>
<keyword evidence="2" id="KW-1133">Transmembrane helix</keyword>
<reference evidence="3 4" key="1">
    <citation type="journal article" date="2019" name="Sci. Rep.">
        <title>Orb-weaving spider Araneus ventricosus genome elucidates the spidroin gene catalogue.</title>
        <authorList>
            <person name="Kono N."/>
            <person name="Nakamura H."/>
            <person name="Ohtoshi R."/>
            <person name="Moran D.A.P."/>
            <person name="Shinohara A."/>
            <person name="Yoshida Y."/>
            <person name="Fujiwara M."/>
            <person name="Mori M."/>
            <person name="Tomita M."/>
            <person name="Arakawa K."/>
        </authorList>
    </citation>
    <scope>NUCLEOTIDE SEQUENCE [LARGE SCALE GENOMIC DNA]</scope>
</reference>
<dbReference type="AlphaFoldDB" id="A0A4Y2PQH3"/>
<keyword evidence="2" id="KW-0812">Transmembrane</keyword>
<sequence>MQKTYETYRQCRNDNQRSSTKPGKIGSAWIICTFIMAEGGVPLQPVGAVQPEVEELDSLHMLFARDLVTYVMRRKVPGWSFSAQYSKPRPVTPFSYRIRHAVDFYLNKECINLDTLFHMAFINESIEYDGFVRVIKLAVESVLTKMGSYNDLLRFLSLLSHFTVLAYVRGVALAPYFALLNMKAVLHTYTELKGVYTEVFYGELGYNAQDLIHEDMPILFP</sequence>
<dbReference type="Proteomes" id="UP000499080">
    <property type="component" value="Unassembled WGS sequence"/>
</dbReference>
<evidence type="ECO:0000313" key="3">
    <source>
        <dbReference type="EMBL" id="GBN52810.1"/>
    </source>
</evidence>
<evidence type="ECO:0000256" key="1">
    <source>
        <dbReference type="SAM" id="MobiDB-lite"/>
    </source>
</evidence>
<gene>
    <name evidence="3" type="ORF">AVEN_224883_1</name>
</gene>
<protein>
    <submittedName>
        <fullName evidence="3">Uncharacterized protein</fullName>
    </submittedName>
</protein>
<feature type="region of interest" description="Disordered" evidence="1">
    <location>
        <begin position="1"/>
        <end position="22"/>
    </location>
</feature>
<accession>A0A4Y2PQH3</accession>
<organism evidence="3 4">
    <name type="scientific">Araneus ventricosus</name>
    <name type="common">Orbweaver spider</name>
    <name type="synonym">Epeira ventricosa</name>
    <dbReference type="NCBI Taxonomy" id="182803"/>
    <lineage>
        <taxon>Eukaryota</taxon>
        <taxon>Metazoa</taxon>
        <taxon>Ecdysozoa</taxon>
        <taxon>Arthropoda</taxon>
        <taxon>Chelicerata</taxon>
        <taxon>Arachnida</taxon>
        <taxon>Araneae</taxon>
        <taxon>Araneomorphae</taxon>
        <taxon>Entelegynae</taxon>
        <taxon>Araneoidea</taxon>
        <taxon>Araneidae</taxon>
        <taxon>Araneus</taxon>
    </lineage>
</organism>
<evidence type="ECO:0000313" key="4">
    <source>
        <dbReference type="Proteomes" id="UP000499080"/>
    </source>
</evidence>
<dbReference type="EMBL" id="BGPR01011759">
    <property type="protein sequence ID" value="GBN52810.1"/>
    <property type="molecule type" value="Genomic_DNA"/>
</dbReference>
<name>A0A4Y2PQH3_ARAVE</name>
<keyword evidence="4" id="KW-1185">Reference proteome</keyword>
<feature type="transmembrane region" description="Helical" evidence="2">
    <location>
        <begin position="155"/>
        <end position="178"/>
    </location>
</feature>